<feature type="transmembrane region" description="Helical" evidence="5">
    <location>
        <begin position="154"/>
        <end position="176"/>
    </location>
</feature>
<evidence type="ECO:0000313" key="6">
    <source>
        <dbReference type="EMBL" id="QPG74547.1"/>
    </source>
</evidence>
<dbReference type="GeneID" id="62195279"/>
<dbReference type="EMBL" id="CP064812">
    <property type="protein sequence ID" value="QPG74547.1"/>
    <property type="molecule type" value="Genomic_DNA"/>
</dbReference>
<reference evidence="6" key="1">
    <citation type="submission" date="2020-10" db="EMBL/GenBank/DDBJ databases">
        <authorList>
            <person name="Roach M.J.R."/>
        </authorList>
    </citation>
    <scope>NUCLEOTIDE SEQUENCE</scope>
    <source>
        <strain evidence="6">CBS 1945</strain>
    </source>
</reference>
<gene>
    <name evidence="6" type="ORF">FOA43_001878</name>
</gene>
<evidence type="ECO:0000256" key="4">
    <source>
        <dbReference type="ARBA" id="ARBA00023136"/>
    </source>
</evidence>
<accession>A0A875RUG2</accession>
<dbReference type="RefSeq" id="XP_038778112.1">
    <property type="nucleotide sequence ID" value="XM_038922184.1"/>
</dbReference>
<dbReference type="GO" id="GO:0022857">
    <property type="term" value="F:transmembrane transporter activity"/>
    <property type="evidence" value="ECO:0007669"/>
    <property type="project" value="InterPro"/>
</dbReference>
<feature type="transmembrane region" description="Helical" evidence="5">
    <location>
        <begin position="99"/>
        <end position="117"/>
    </location>
</feature>
<feature type="transmembrane region" description="Helical" evidence="5">
    <location>
        <begin position="339"/>
        <end position="358"/>
    </location>
</feature>
<dbReference type="SUPFAM" id="SSF103473">
    <property type="entry name" value="MFS general substrate transporter"/>
    <property type="match status" value="1"/>
</dbReference>
<evidence type="ECO:0000256" key="5">
    <source>
        <dbReference type="SAM" id="Phobius"/>
    </source>
</evidence>
<evidence type="ECO:0000313" key="7">
    <source>
        <dbReference type="Proteomes" id="UP000662931"/>
    </source>
</evidence>
<name>A0A875RUG2_EENNA</name>
<protein>
    <recommendedName>
        <fullName evidence="8">Major facilitator superfamily (MFS) profile domain-containing protein</fullName>
    </recommendedName>
</protein>
<keyword evidence="3 5" id="KW-1133">Transmembrane helix</keyword>
<dbReference type="Pfam" id="PF07690">
    <property type="entry name" value="MFS_1"/>
    <property type="match status" value="1"/>
</dbReference>
<feature type="transmembrane region" description="Helical" evidence="5">
    <location>
        <begin position="183"/>
        <end position="205"/>
    </location>
</feature>
<dbReference type="InterPro" id="IPR036259">
    <property type="entry name" value="MFS_trans_sf"/>
</dbReference>
<dbReference type="Gene3D" id="1.20.1250.20">
    <property type="entry name" value="MFS general substrate transporter like domains"/>
    <property type="match status" value="1"/>
</dbReference>
<dbReference type="KEGG" id="bnn:FOA43_001878"/>
<feature type="transmembrane region" description="Helical" evidence="5">
    <location>
        <begin position="445"/>
        <end position="470"/>
    </location>
</feature>
<keyword evidence="7" id="KW-1185">Reference proteome</keyword>
<feature type="transmembrane region" description="Helical" evidence="5">
    <location>
        <begin position="124"/>
        <end position="142"/>
    </location>
</feature>
<proteinExistence type="predicted"/>
<dbReference type="GO" id="GO:0005886">
    <property type="term" value="C:plasma membrane"/>
    <property type="evidence" value="ECO:0007669"/>
    <property type="project" value="TreeGrafter"/>
</dbReference>
<feature type="transmembrane region" description="Helical" evidence="5">
    <location>
        <begin position="211"/>
        <end position="233"/>
    </location>
</feature>
<evidence type="ECO:0008006" key="8">
    <source>
        <dbReference type="Google" id="ProtNLM"/>
    </source>
</evidence>
<evidence type="ECO:0000256" key="3">
    <source>
        <dbReference type="ARBA" id="ARBA00022989"/>
    </source>
</evidence>
<feature type="transmembrane region" description="Helical" evidence="5">
    <location>
        <begin position="420"/>
        <end position="439"/>
    </location>
</feature>
<organism evidence="6 7">
    <name type="scientific">Eeniella nana</name>
    <name type="common">Yeast</name>
    <name type="synonym">Brettanomyces nanus</name>
    <dbReference type="NCBI Taxonomy" id="13502"/>
    <lineage>
        <taxon>Eukaryota</taxon>
        <taxon>Fungi</taxon>
        <taxon>Dikarya</taxon>
        <taxon>Ascomycota</taxon>
        <taxon>Saccharomycotina</taxon>
        <taxon>Pichiomycetes</taxon>
        <taxon>Pichiales</taxon>
        <taxon>Pichiaceae</taxon>
        <taxon>Brettanomyces</taxon>
    </lineage>
</organism>
<feature type="transmembrane region" description="Helical" evidence="5">
    <location>
        <begin position="378"/>
        <end position="399"/>
    </location>
</feature>
<dbReference type="OrthoDB" id="5215911at2759"/>
<dbReference type="AlphaFoldDB" id="A0A875RUG2"/>
<comment type="subcellular location">
    <subcellularLocation>
        <location evidence="1">Membrane</location>
        <topology evidence="1">Multi-pass membrane protein</topology>
    </subcellularLocation>
</comment>
<feature type="transmembrane region" description="Helical" evidence="5">
    <location>
        <begin position="514"/>
        <end position="539"/>
    </location>
</feature>
<feature type="transmembrane region" description="Helical" evidence="5">
    <location>
        <begin position="55"/>
        <end position="79"/>
    </location>
</feature>
<evidence type="ECO:0000256" key="2">
    <source>
        <dbReference type="ARBA" id="ARBA00022692"/>
    </source>
</evidence>
<keyword evidence="4 5" id="KW-0472">Membrane</keyword>
<sequence length="561" mass="62828">MSEIDYDAIPGTSHLLETDLINHMGKKDTDKGVILIPTPSDDPNDPLNWSYTRKLIQIFCIVLYCYGGGCVGCVIYSILTDIAAAPGVNITVAQLNQGTGYSFLFLGLGNLVWLPLCQQYGKRPIYLISMIGVVGFNLWEPFIHSNGEWVASKILHGFFYAPIETLPSITIADMFFEHERATYMGIYGVALFSSNYAAPMLGGLVNDALGWRWTIFIAIIFAGVCTIGMFFLMEETRYDRKIRVKRNNDGGIISAITSRGEEKIPAIIEVLPKKNSDSEDYDVADNLANQTSVIEADEDFTYPPLKTFRQRLSLTSGFQKENHLRDYFLMPYRMVQFPIVLYSGFLYGTSLFFYSILNTTESLVLGAEPYNFSSSMCGLAYASAVIFVFICYPIAGWSTDWIKIHIAKKHNGISQAEDRLWILLVYTFLGPAALILWGVGAAHGIFWFAVVIGLGLMAGLCVIGCVSSVVYTLDCYPQMNMAAITVVIIIRNTMNFGIDYAITPFITNVGLQNTFIACAFICMACIGSFLIMTYTGLYWRKRTRKNYWRMVDAYRRKGVIS</sequence>
<feature type="transmembrane region" description="Helical" evidence="5">
    <location>
        <begin position="482"/>
        <end position="502"/>
    </location>
</feature>
<evidence type="ECO:0000256" key="1">
    <source>
        <dbReference type="ARBA" id="ARBA00004141"/>
    </source>
</evidence>
<dbReference type="PANTHER" id="PTHR23502:SF30">
    <property type="entry name" value="TRANSPORTER, PUTATIVE (AFU_ORTHOLOGUE AFUA_8G04702)-RELATED"/>
    <property type="match status" value="1"/>
</dbReference>
<dbReference type="PANTHER" id="PTHR23502">
    <property type="entry name" value="MAJOR FACILITATOR SUPERFAMILY"/>
    <property type="match status" value="1"/>
</dbReference>
<keyword evidence="2 5" id="KW-0812">Transmembrane</keyword>
<dbReference type="Proteomes" id="UP000662931">
    <property type="component" value="Chromosome 1"/>
</dbReference>
<dbReference type="InterPro" id="IPR011701">
    <property type="entry name" value="MFS"/>
</dbReference>